<feature type="region of interest" description="Disordered" evidence="2">
    <location>
        <begin position="158"/>
        <end position="213"/>
    </location>
</feature>
<name>A0AAE0GIF9_9CHLO</name>
<feature type="coiled-coil region" evidence="1">
    <location>
        <begin position="313"/>
        <end position="340"/>
    </location>
</feature>
<evidence type="ECO:0000313" key="4">
    <source>
        <dbReference type="Proteomes" id="UP001190700"/>
    </source>
</evidence>
<comment type="caution">
    <text evidence="3">The sequence shown here is derived from an EMBL/GenBank/DDBJ whole genome shotgun (WGS) entry which is preliminary data.</text>
</comment>
<dbReference type="AlphaFoldDB" id="A0AAE0GIF9"/>
<accession>A0AAE0GIF9</accession>
<keyword evidence="4" id="KW-1185">Reference proteome</keyword>
<evidence type="ECO:0000256" key="1">
    <source>
        <dbReference type="SAM" id="Coils"/>
    </source>
</evidence>
<evidence type="ECO:0000256" key="2">
    <source>
        <dbReference type="SAM" id="MobiDB-lite"/>
    </source>
</evidence>
<organism evidence="3 4">
    <name type="scientific">Cymbomonas tetramitiformis</name>
    <dbReference type="NCBI Taxonomy" id="36881"/>
    <lineage>
        <taxon>Eukaryota</taxon>
        <taxon>Viridiplantae</taxon>
        <taxon>Chlorophyta</taxon>
        <taxon>Pyramimonadophyceae</taxon>
        <taxon>Pyramimonadales</taxon>
        <taxon>Pyramimonadaceae</taxon>
        <taxon>Cymbomonas</taxon>
    </lineage>
</organism>
<keyword evidence="1" id="KW-0175">Coiled coil</keyword>
<dbReference type="EMBL" id="LGRX02005633">
    <property type="protein sequence ID" value="KAK3278076.1"/>
    <property type="molecule type" value="Genomic_DNA"/>
</dbReference>
<dbReference type="Proteomes" id="UP001190700">
    <property type="component" value="Unassembled WGS sequence"/>
</dbReference>
<feature type="region of interest" description="Disordered" evidence="2">
    <location>
        <begin position="264"/>
        <end position="299"/>
    </location>
</feature>
<feature type="compositionally biased region" description="Polar residues" evidence="2">
    <location>
        <begin position="281"/>
        <end position="298"/>
    </location>
</feature>
<protein>
    <submittedName>
        <fullName evidence="3">Uncharacterized protein</fullName>
    </submittedName>
</protein>
<reference evidence="3 4" key="1">
    <citation type="journal article" date="2015" name="Genome Biol. Evol.">
        <title>Comparative Genomics of a Bacterivorous Green Alga Reveals Evolutionary Causalities and Consequences of Phago-Mixotrophic Mode of Nutrition.</title>
        <authorList>
            <person name="Burns J.A."/>
            <person name="Paasch A."/>
            <person name="Narechania A."/>
            <person name="Kim E."/>
        </authorList>
    </citation>
    <scope>NUCLEOTIDE SEQUENCE [LARGE SCALE GENOMIC DNA]</scope>
    <source>
        <strain evidence="3 4">PLY_AMNH</strain>
    </source>
</reference>
<feature type="region of interest" description="Disordered" evidence="2">
    <location>
        <begin position="109"/>
        <end position="130"/>
    </location>
</feature>
<proteinExistence type="predicted"/>
<sequence length="631" mass="70872">MTPEWETAFRRNLSTPNSSWHQSQKAFNSPSFGANGFWVDERAATPSGLVHVEKATKVFRFQNRLLQQEAAASRAQTPAERRTQSRGHDGLFLAEYDRYALPSSLSENFDTSHAASKPPPALRSSKPLRRLAATPTLNRAASSKGDVEWYQLVQDVPRSAPATPASDQIRKDYRTQQKARDFSLSRSRTPLTGIRTQRRQPASSLEKSEAEEVAQPPWHFGAEDSQHAISQPRKEESFTLWHLQGATRKLESMMWDRSLAELSEEAPGTRLRGGDGAGLGQRQTTSPPSTRPSQQASYLQEERMRLLSANRHQANWQRRMEAQQEEEALLEERMRRAEQMGTREKSKHWDEFVDGDIEQSKLKGPSISAVGSRHRAGKARQQRRVTVFRVVDDTEQVADSADEGTALDNPAKTELVTKKRQSNILAAPGQGAPKPARRGSVVINKPQELLRDAEKTSVWPQENHNSFLSLHPIDPQRLRLKGKEIKLLLGDIFNNHRLTAAAMLRLYAEQVMKDESLFLEDITIPRRGTVRTFSIDAVLNHVMQSRSGSVDLAALHQMDEAENQKTGEGHQNMVMQHASRLLAIGNSKSLALELACMNYDVLGEVLTLLLEDDNKANYLHLHVNLGHPAFA</sequence>
<feature type="compositionally biased region" description="Basic and acidic residues" evidence="2">
    <location>
        <begin position="168"/>
        <end position="183"/>
    </location>
</feature>
<gene>
    <name evidence="3" type="ORF">CYMTET_13962</name>
</gene>
<evidence type="ECO:0000313" key="3">
    <source>
        <dbReference type="EMBL" id="KAK3278076.1"/>
    </source>
</evidence>